<organism evidence="4 5">
    <name type="scientific">Ostreobium quekettii</name>
    <dbReference type="NCBI Taxonomy" id="121088"/>
    <lineage>
        <taxon>Eukaryota</taxon>
        <taxon>Viridiplantae</taxon>
        <taxon>Chlorophyta</taxon>
        <taxon>core chlorophytes</taxon>
        <taxon>Ulvophyceae</taxon>
        <taxon>TCBD clade</taxon>
        <taxon>Bryopsidales</taxon>
        <taxon>Ostreobineae</taxon>
        <taxon>Ostreobiaceae</taxon>
        <taxon>Ostreobium</taxon>
    </lineage>
</organism>
<dbReference type="GO" id="GO:0006508">
    <property type="term" value="P:proteolysis"/>
    <property type="evidence" value="ECO:0007669"/>
    <property type="project" value="InterPro"/>
</dbReference>
<evidence type="ECO:0000259" key="2">
    <source>
        <dbReference type="PROSITE" id="PS50011"/>
    </source>
</evidence>
<dbReference type="PROSITE" id="PS00107">
    <property type="entry name" value="PROTEIN_KINASE_ATP"/>
    <property type="match status" value="1"/>
</dbReference>
<evidence type="ECO:0000259" key="3">
    <source>
        <dbReference type="PROSITE" id="PS50240"/>
    </source>
</evidence>
<dbReference type="Gene3D" id="1.10.510.10">
    <property type="entry name" value="Transferase(Phosphotransferase) domain 1"/>
    <property type="match status" value="1"/>
</dbReference>
<dbReference type="Gene3D" id="3.30.200.20">
    <property type="entry name" value="Phosphorylase Kinase, domain 1"/>
    <property type="match status" value="1"/>
</dbReference>
<dbReference type="PANTHER" id="PTHR44329:SF260">
    <property type="entry name" value="PROTEIN KINASE DOMAIN-CONTAINING PROTEIN"/>
    <property type="match status" value="1"/>
</dbReference>
<feature type="binding site" evidence="1">
    <location>
        <position position="467"/>
    </location>
    <ligand>
        <name>ATP</name>
        <dbReference type="ChEBI" id="CHEBI:30616"/>
    </ligand>
</feature>
<comment type="caution">
    <text evidence="4">The sequence shown here is derived from an EMBL/GenBank/DDBJ whole genome shotgun (WGS) entry which is preliminary data.</text>
</comment>
<gene>
    <name evidence="4" type="ORF">OSTQU699_LOCUS2911</name>
</gene>
<protein>
    <recommendedName>
        <fullName evidence="6">Protein kinase domain-containing protein</fullName>
    </recommendedName>
</protein>
<dbReference type="PROSITE" id="PS50011">
    <property type="entry name" value="PROTEIN_KINASE_DOM"/>
    <property type="match status" value="1"/>
</dbReference>
<dbReference type="Proteomes" id="UP000708148">
    <property type="component" value="Unassembled WGS sequence"/>
</dbReference>
<dbReference type="Gene3D" id="2.40.10.10">
    <property type="entry name" value="Trypsin-like serine proteases"/>
    <property type="match status" value="1"/>
</dbReference>
<name>A0A8S1IQW0_9CHLO</name>
<dbReference type="SMART" id="SM00220">
    <property type="entry name" value="S_TKc"/>
    <property type="match status" value="1"/>
</dbReference>
<dbReference type="OrthoDB" id="1668230at2759"/>
<accession>A0A8S1IQW0</accession>
<dbReference type="InterPro" id="IPR000719">
    <property type="entry name" value="Prot_kinase_dom"/>
</dbReference>
<dbReference type="EMBL" id="CAJHUC010000674">
    <property type="protein sequence ID" value="CAD7697550.1"/>
    <property type="molecule type" value="Genomic_DNA"/>
</dbReference>
<dbReference type="InterPro" id="IPR001245">
    <property type="entry name" value="Ser-Thr/Tyr_kinase_cat_dom"/>
</dbReference>
<feature type="domain" description="Peptidase S1" evidence="3">
    <location>
        <begin position="8"/>
        <end position="233"/>
    </location>
</feature>
<dbReference type="InterPro" id="IPR001254">
    <property type="entry name" value="Trypsin_dom"/>
</dbReference>
<dbReference type="GO" id="GO:0005524">
    <property type="term" value="F:ATP binding"/>
    <property type="evidence" value="ECO:0007669"/>
    <property type="project" value="UniProtKB-UniRule"/>
</dbReference>
<sequence>MQSPCPGPYRPRIKTPSLEAFMLCNGVLIHPQYILTTSECVSLHAGQSSVYIGDDEWTPEVEVVSVVTHPDAVMLFQEIGFYEKHLDIALAKLEYPVRKSVLPLLSGTSIRGGDSLTVISVDWGARLSHFSGTRVSCRNYVHGWEPTMEWQLQCFVTEGNVSLGGVVSGFPVLIAHNGMNGVEDGKPWNDVVAGIGYSWQLQEGKCVKADRCQRVYVSLSIQYYRRWIQRKLEKDSSAAGQDGLLFPLSASLALTTVSVAVAYWLLSAGRHRRKVRVRVSAAQLEAHLSGLRYNQKMIRFLEEQLQKVGGLERPEAASSKDWTSFCHHREKAGRLVDKHRKQFDMKKFYRSKDVKRSVERLCSVWKELILEWQLPVVIDETVPDPIFSEDREYLYMVLAYVLKGRQLDFRDARLLEEWEIVKQEHEVELQRMQLIEEAELKLGERIGRGGGGDVYRAQWNGGRVAVKQQMRPTSAELGLEDFADFWKEISIQASLNDPHVTPMYAATRSGWLVMELADGNLMKLCKRHRGQWPWSTKLKLAKQAAAALRYLHSRTPPANHRDVKSQNFLVFGGDPKDCILKIADFGLTDFVRHTRSSLTTTQPGGTLEWQAPEPCNDLPITLASDIFSLGVVMFEIVTGCHPYATEAGDYSTPFAVMKMKLGERDPCPSSPRDCPSAMLALMRRCIAVNTKSRPDSRALCSALDELPDDWVYEC</sequence>
<evidence type="ECO:0000256" key="1">
    <source>
        <dbReference type="PROSITE-ProRule" id="PRU10141"/>
    </source>
</evidence>
<dbReference type="InterPro" id="IPR017441">
    <property type="entry name" value="Protein_kinase_ATP_BS"/>
</dbReference>
<dbReference type="PANTHER" id="PTHR44329">
    <property type="entry name" value="SERINE/THREONINE-PROTEIN KINASE TNNI3K-RELATED"/>
    <property type="match status" value="1"/>
</dbReference>
<proteinExistence type="predicted"/>
<evidence type="ECO:0008006" key="6">
    <source>
        <dbReference type="Google" id="ProtNLM"/>
    </source>
</evidence>
<keyword evidence="1" id="KW-0067">ATP-binding</keyword>
<keyword evidence="1" id="KW-0547">Nucleotide-binding</keyword>
<dbReference type="Pfam" id="PF00089">
    <property type="entry name" value="Trypsin"/>
    <property type="match status" value="1"/>
</dbReference>
<keyword evidence="5" id="KW-1185">Reference proteome</keyword>
<dbReference type="GO" id="GO:0004674">
    <property type="term" value="F:protein serine/threonine kinase activity"/>
    <property type="evidence" value="ECO:0007669"/>
    <property type="project" value="TreeGrafter"/>
</dbReference>
<dbReference type="InterPro" id="IPR011009">
    <property type="entry name" value="Kinase-like_dom_sf"/>
</dbReference>
<dbReference type="InterPro" id="IPR051681">
    <property type="entry name" value="Ser/Thr_Kinases-Pseudokinases"/>
</dbReference>
<dbReference type="AlphaFoldDB" id="A0A8S1IQW0"/>
<dbReference type="PROSITE" id="PS50240">
    <property type="entry name" value="TRYPSIN_DOM"/>
    <property type="match status" value="1"/>
</dbReference>
<reference evidence="4" key="1">
    <citation type="submission" date="2020-12" db="EMBL/GenBank/DDBJ databases">
        <authorList>
            <person name="Iha C."/>
        </authorList>
    </citation>
    <scope>NUCLEOTIDE SEQUENCE</scope>
</reference>
<feature type="domain" description="Protein kinase" evidence="2">
    <location>
        <begin position="440"/>
        <end position="711"/>
    </location>
</feature>
<dbReference type="SUPFAM" id="SSF50494">
    <property type="entry name" value="Trypsin-like serine proteases"/>
    <property type="match status" value="1"/>
</dbReference>
<evidence type="ECO:0000313" key="5">
    <source>
        <dbReference type="Proteomes" id="UP000708148"/>
    </source>
</evidence>
<dbReference type="GO" id="GO:0004252">
    <property type="term" value="F:serine-type endopeptidase activity"/>
    <property type="evidence" value="ECO:0007669"/>
    <property type="project" value="InterPro"/>
</dbReference>
<dbReference type="InterPro" id="IPR043504">
    <property type="entry name" value="Peptidase_S1_PA_chymotrypsin"/>
</dbReference>
<evidence type="ECO:0000313" key="4">
    <source>
        <dbReference type="EMBL" id="CAD7697550.1"/>
    </source>
</evidence>
<dbReference type="SUPFAM" id="SSF56112">
    <property type="entry name" value="Protein kinase-like (PK-like)"/>
    <property type="match status" value="1"/>
</dbReference>
<dbReference type="InterPro" id="IPR009003">
    <property type="entry name" value="Peptidase_S1_PA"/>
</dbReference>
<dbReference type="Pfam" id="PF07714">
    <property type="entry name" value="PK_Tyr_Ser-Thr"/>
    <property type="match status" value="1"/>
</dbReference>